<name>A0A2I1D052_ASPC2</name>
<accession>A0A2I1D052</accession>
<dbReference type="AlphaFoldDB" id="A0A2I1D052"/>
<dbReference type="VEuPathDB" id="FungiDB:P168DRAFT_180221"/>
<protein>
    <submittedName>
        <fullName evidence="2">Uncharacterized protein</fullName>
    </submittedName>
</protein>
<evidence type="ECO:0000313" key="3">
    <source>
        <dbReference type="Proteomes" id="UP000234254"/>
    </source>
</evidence>
<evidence type="ECO:0000256" key="1">
    <source>
        <dbReference type="SAM" id="SignalP"/>
    </source>
</evidence>
<organism evidence="2 3">
    <name type="scientific">Aspergillus campestris (strain IBT 28561)</name>
    <dbReference type="NCBI Taxonomy" id="1392248"/>
    <lineage>
        <taxon>Eukaryota</taxon>
        <taxon>Fungi</taxon>
        <taxon>Dikarya</taxon>
        <taxon>Ascomycota</taxon>
        <taxon>Pezizomycotina</taxon>
        <taxon>Eurotiomycetes</taxon>
        <taxon>Eurotiomycetidae</taxon>
        <taxon>Eurotiales</taxon>
        <taxon>Aspergillaceae</taxon>
        <taxon>Aspergillus</taxon>
        <taxon>Aspergillus subgen. Circumdati</taxon>
    </lineage>
</organism>
<feature type="chain" id="PRO_5014197480" evidence="1">
    <location>
        <begin position="24"/>
        <end position="118"/>
    </location>
</feature>
<evidence type="ECO:0000313" key="2">
    <source>
        <dbReference type="EMBL" id="PKY03248.1"/>
    </source>
</evidence>
<reference evidence="2" key="1">
    <citation type="submission" date="2016-12" db="EMBL/GenBank/DDBJ databases">
        <title>The genomes of Aspergillus section Nigri reveals drivers in fungal speciation.</title>
        <authorList>
            <consortium name="DOE Joint Genome Institute"/>
            <person name="Vesth T.C."/>
            <person name="Nybo J."/>
            <person name="Theobald S."/>
            <person name="Brandl J."/>
            <person name="Frisvad J.C."/>
            <person name="Nielsen K.F."/>
            <person name="Lyhne E.K."/>
            <person name="Kogle M.E."/>
            <person name="Kuo A."/>
            <person name="Riley R."/>
            <person name="Clum A."/>
            <person name="Nolan M."/>
            <person name="Lipzen A."/>
            <person name="Salamov A."/>
            <person name="Henrissat B."/>
            <person name="Wiebenga A."/>
            <person name="De vries R.P."/>
            <person name="Grigoriev I.V."/>
            <person name="Mortensen U.H."/>
            <person name="Andersen M.R."/>
            <person name="Baker S.E."/>
        </authorList>
    </citation>
    <scope>NUCLEOTIDE SEQUENCE</scope>
    <source>
        <strain evidence="2">IBT 28561</strain>
    </source>
</reference>
<comment type="caution">
    <text evidence="2">The sequence shown here is derived from an EMBL/GenBank/DDBJ whole genome shotgun (WGS) entry which is preliminary data.</text>
</comment>
<dbReference type="EMBL" id="MSFM01000008">
    <property type="protein sequence ID" value="PKY03248.1"/>
    <property type="molecule type" value="Genomic_DNA"/>
</dbReference>
<dbReference type="RefSeq" id="XP_024691842.1">
    <property type="nucleotide sequence ID" value="XM_024832946.1"/>
</dbReference>
<dbReference type="GeneID" id="36540470"/>
<sequence length="118" mass="13077">MATVTLIVHLRLMAALLINPIDSMCFGRSDNLKDLTGIIQMSCRGNMELGQVDPREVLGISLTLSQLSILPWHCYFNMLFYPLSSLVQFSFFAIISSLCYQMPTSPNLISSAMSHASS</sequence>
<feature type="signal peptide" evidence="1">
    <location>
        <begin position="1"/>
        <end position="23"/>
    </location>
</feature>
<keyword evidence="3" id="KW-1185">Reference proteome</keyword>
<dbReference type="Proteomes" id="UP000234254">
    <property type="component" value="Unassembled WGS sequence"/>
</dbReference>
<proteinExistence type="predicted"/>
<gene>
    <name evidence="2" type="ORF">P168DRAFT_180221</name>
</gene>
<keyword evidence="1" id="KW-0732">Signal</keyword>